<evidence type="ECO:0000313" key="2">
    <source>
        <dbReference type="EMBL" id="KAA0972115.1"/>
    </source>
</evidence>
<dbReference type="PROSITE" id="PS51186">
    <property type="entry name" value="GNAT"/>
    <property type="match status" value="1"/>
</dbReference>
<dbReference type="PANTHER" id="PTHR43441:SF2">
    <property type="entry name" value="FAMILY ACETYLTRANSFERASE, PUTATIVE (AFU_ORTHOLOGUE AFUA_7G00850)-RELATED"/>
    <property type="match status" value="1"/>
</dbReference>
<reference evidence="2 3" key="1">
    <citation type="submission" date="2019-08" db="EMBL/GenBank/DDBJ databases">
        <title>Aureimonas fodiniaquatilis sp. nov., isolated from a coal mine wastewater.</title>
        <authorList>
            <person name="Kim W."/>
        </authorList>
    </citation>
    <scope>NUCLEOTIDE SEQUENCE [LARGE SCALE GENOMIC DNA]</scope>
    <source>
        <strain evidence="2 3">CAU 1482</strain>
    </source>
</reference>
<proteinExistence type="predicted"/>
<comment type="caution">
    <text evidence="2">The sequence shown here is derived from an EMBL/GenBank/DDBJ whole genome shotgun (WGS) entry which is preliminary data.</text>
</comment>
<dbReference type="Pfam" id="PF13302">
    <property type="entry name" value="Acetyltransf_3"/>
    <property type="match status" value="1"/>
</dbReference>
<protein>
    <submittedName>
        <fullName evidence="2">GNAT family N-acetyltransferase</fullName>
    </submittedName>
</protein>
<dbReference type="PANTHER" id="PTHR43441">
    <property type="entry name" value="RIBOSOMAL-PROTEIN-SERINE ACETYLTRANSFERASE"/>
    <property type="match status" value="1"/>
</dbReference>
<dbReference type="InterPro" id="IPR051908">
    <property type="entry name" value="Ribosomal_N-acetyltransferase"/>
</dbReference>
<dbReference type="OrthoDB" id="5295305at2"/>
<evidence type="ECO:0000313" key="3">
    <source>
        <dbReference type="Proteomes" id="UP000324738"/>
    </source>
</evidence>
<dbReference type="RefSeq" id="WP_149297525.1">
    <property type="nucleotide sequence ID" value="NZ_VTWH01000001.1"/>
</dbReference>
<feature type="domain" description="N-acetyltransferase" evidence="1">
    <location>
        <begin position="24"/>
        <end position="181"/>
    </location>
</feature>
<organism evidence="2 3">
    <name type="scientific">Aureimonas fodinaquatilis</name>
    <dbReference type="NCBI Taxonomy" id="2565783"/>
    <lineage>
        <taxon>Bacteria</taxon>
        <taxon>Pseudomonadati</taxon>
        <taxon>Pseudomonadota</taxon>
        <taxon>Alphaproteobacteria</taxon>
        <taxon>Hyphomicrobiales</taxon>
        <taxon>Aurantimonadaceae</taxon>
        <taxon>Aureimonas</taxon>
    </lineage>
</organism>
<dbReference type="EMBL" id="VTWH01000001">
    <property type="protein sequence ID" value="KAA0972115.1"/>
    <property type="molecule type" value="Genomic_DNA"/>
</dbReference>
<dbReference type="InterPro" id="IPR000182">
    <property type="entry name" value="GNAT_dom"/>
</dbReference>
<sequence length="229" mass="26079">MSADLADYSPRAAPGQEVLRGRHVDLEPVSREHLSGLYAAFSAIGGRENWQYMHYGPFEDLESFKRFAEATYFGEDPFFYTVMSKASGKPLGVLALMRIDRANGVIEIGNIFFSPALQRSREASEALYLAMERVFGQLGYRRYEWKCDNANAPSRKAAARLGFTFEGVFRQHMIRKGVNRDTAWFSIIDQEWPELQAAFQAYLADDNYDSEGRQLQPLSAFQARRHGHS</sequence>
<dbReference type="SUPFAM" id="SSF55729">
    <property type="entry name" value="Acyl-CoA N-acyltransferases (Nat)"/>
    <property type="match status" value="1"/>
</dbReference>
<dbReference type="FunFam" id="3.40.630.30:FF:000047">
    <property type="entry name" value="Acetyltransferase, GNAT family"/>
    <property type="match status" value="1"/>
</dbReference>
<dbReference type="Gene3D" id="3.40.630.30">
    <property type="match status" value="1"/>
</dbReference>
<dbReference type="InterPro" id="IPR016181">
    <property type="entry name" value="Acyl_CoA_acyltransferase"/>
</dbReference>
<dbReference type="AlphaFoldDB" id="A0A5B0E1W5"/>
<gene>
    <name evidence="2" type="ORF">FPY71_03090</name>
</gene>
<keyword evidence="2" id="KW-0808">Transferase</keyword>
<dbReference type="Proteomes" id="UP000324738">
    <property type="component" value="Unassembled WGS sequence"/>
</dbReference>
<dbReference type="GO" id="GO:1990189">
    <property type="term" value="F:protein N-terminal-serine acetyltransferase activity"/>
    <property type="evidence" value="ECO:0007669"/>
    <property type="project" value="TreeGrafter"/>
</dbReference>
<accession>A0A5B0E1W5</accession>
<keyword evidence="3" id="KW-1185">Reference proteome</keyword>
<evidence type="ECO:0000259" key="1">
    <source>
        <dbReference type="PROSITE" id="PS51186"/>
    </source>
</evidence>
<name>A0A5B0E1W5_9HYPH</name>
<dbReference type="GO" id="GO:0008999">
    <property type="term" value="F:protein-N-terminal-alanine acetyltransferase activity"/>
    <property type="evidence" value="ECO:0007669"/>
    <property type="project" value="TreeGrafter"/>
</dbReference>